<dbReference type="Proteomes" id="UP000597138">
    <property type="component" value="Unassembled WGS sequence"/>
</dbReference>
<dbReference type="OrthoDB" id="9791183at2"/>
<protein>
    <recommendedName>
        <fullName evidence="6">Lipoprotein</fullName>
    </recommendedName>
</protein>
<dbReference type="EMBL" id="BMEG01000007">
    <property type="protein sequence ID" value="GGD82036.1"/>
    <property type="molecule type" value="Genomic_DNA"/>
</dbReference>
<reference evidence="3 4" key="2">
    <citation type="submission" date="2014-03" db="EMBL/GenBank/DDBJ databases">
        <title>Draft Genome Sequences of Four Burkholderia Strains.</title>
        <authorList>
            <person name="Liu X.Y."/>
            <person name="Li C.X."/>
            <person name="Xu J.H."/>
        </authorList>
    </citation>
    <scope>NUCLEOTIDE SEQUENCE [LARGE SCALE GENOMIC DNA]</scope>
    <source>
        <strain evidence="3 4">R27</strain>
    </source>
</reference>
<dbReference type="RefSeq" id="WP_035962503.1">
    <property type="nucleotide sequence ID" value="NZ_BMEG01000007.1"/>
</dbReference>
<dbReference type="STRING" id="1071679.BG57_27210"/>
<dbReference type="EMBL" id="JFHE01000006">
    <property type="protein sequence ID" value="KDR35538.1"/>
    <property type="molecule type" value="Genomic_DNA"/>
</dbReference>
<reference evidence="2" key="4">
    <citation type="submission" date="2024-05" db="EMBL/GenBank/DDBJ databases">
        <authorList>
            <person name="Sun Q."/>
            <person name="Zhou Y."/>
        </authorList>
    </citation>
    <scope>NUCLEOTIDE SEQUENCE</scope>
    <source>
        <strain evidence="2">CGMCC 1.11013</strain>
    </source>
</reference>
<evidence type="ECO:0000256" key="1">
    <source>
        <dbReference type="SAM" id="SignalP"/>
    </source>
</evidence>
<dbReference type="eggNOG" id="ENOG50301HW">
    <property type="taxonomic scope" value="Bacteria"/>
</dbReference>
<sequence>MKLLFRSMLLALPVVLAACGGGGGDDKTCVSDLSNLQKTCVSHAVPEGIWYGAANNDLSVAAQTIVLETGQYYTVFTRQGSFSWMIEGTMTASNGAFSDQATVGAISNVIRAGSLSGNFSTKSTLAASTSLYVLPDTAATAFNGNYSTAYDTPLAISDVARTWTSASGVSPVATITVAADGTANGTAADARGTCAFAGSFRPRAAGKHLLDGTLKFSGPACYLDNVSVAVEATVVNGLLTVVGVTPQRNAAFYLSAQ</sequence>
<gene>
    <name evidence="3" type="ORF">BG57_27210</name>
    <name evidence="2" type="ORF">GCM10010985_40610</name>
</gene>
<name>A0A069P4M6_9BURK</name>
<proteinExistence type="predicted"/>
<evidence type="ECO:0000313" key="2">
    <source>
        <dbReference type="EMBL" id="GGD82036.1"/>
    </source>
</evidence>
<evidence type="ECO:0000313" key="4">
    <source>
        <dbReference type="Proteomes" id="UP000027439"/>
    </source>
</evidence>
<feature type="chain" id="PRO_5001663972" description="Lipoprotein" evidence="1">
    <location>
        <begin position="18"/>
        <end position="257"/>
    </location>
</feature>
<keyword evidence="1" id="KW-0732">Signal</keyword>
<evidence type="ECO:0000313" key="5">
    <source>
        <dbReference type="Proteomes" id="UP000597138"/>
    </source>
</evidence>
<reference evidence="5" key="3">
    <citation type="journal article" date="2019" name="Int. J. Syst. Evol. Microbiol.">
        <title>The Global Catalogue of Microorganisms (GCM) 10K type strain sequencing project: providing services to taxonomists for standard genome sequencing and annotation.</title>
        <authorList>
            <consortium name="The Broad Institute Genomics Platform"/>
            <consortium name="The Broad Institute Genome Sequencing Center for Infectious Disease"/>
            <person name="Wu L."/>
            <person name="Ma J."/>
        </authorList>
    </citation>
    <scope>NUCLEOTIDE SEQUENCE [LARGE SCALE GENOMIC DNA]</scope>
    <source>
        <strain evidence="5">CGMCC 1.11013</strain>
    </source>
</reference>
<evidence type="ECO:0008006" key="6">
    <source>
        <dbReference type="Google" id="ProtNLM"/>
    </source>
</evidence>
<evidence type="ECO:0000313" key="3">
    <source>
        <dbReference type="EMBL" id="KDR35538.1"/>
    </source>
</evidence>
<dbReference type="Proteomes" id="UP000027439">
    <property type="component" value="Unassembled WGS sequence"/>
</dbReference>
<accession>A0A069P4M6</accession>
<organism evidence="3 4">
    <name type="scientific">Caballeronia grimmiae</name>
    <dbReference type="NCBI Taxonomy" id="1071679"/>
    <lineage>
        <taxon>Bacteria</taxon>
        <taxon>Pseudomonadati</taxon>
        <taxon>Pseudomonadota</taxon>
        <taxon>Betaproteobacteria</taxon>
        <taxon>Burkholderiales</taxon>
        <taxon>Burkholderiaceae</taxon>
        <taxon>Caballeronia</taxon>
    </lineage>
</organism>
<reference evidence="2" key="1">
    <citation type="journal article" date="2014" name="Int. J. Syst. Evol. Microbiol.">
        <title>Complete genome of a new Firmicutes species belonging to the dominant human colonic microbiota ('Ruminococcus bicirculans') reveals two chromosomes and a selective capacity to utilize plant glucans.</title>
        <authorList>
            <consortium name="NISC Comparative Sequencing Program"/>
            <person name="Wegmann U."/>
            <person name="Louis P."/>
            <person name="Goesmann A."/>
            <person name="Henrissat B."/>
            <person name="Duncan S.H."/>
            <person name="Flint H.J."/>
        </authorList>
    </citation>
    <scope>NUCLEOTIDE SEQUENCE</scope>
    <source>
        <strain evidence="2">CGMCC 1.11013</strain>
    </source>
</reference>
<keyword evidence="5" id="KW-1185">Reference proteome</keyword>
<comment type="caution">
    <text evidence="3">The sequence shown here is derived from an EMBL/GenBank/DDBJ whole genome shotgun (WGS) entry which is preliminary data.</text>
</comment>
<dbReference type="PROSITE" id="PS51257">
    <property type="entry name" value="PROKAR_LIPOPROTEIN"/>
    <property type="match status" value="1"/>
</dbReference>
<feature type="signal peptide" evidence="1">
    <location>
        <begin position="1"/>
        <end position="17"/>
    </location>
</feature>
<dbReference type="AlphaFoldDB" id="A0A069P4M6"/>